<proteinExistence type="predicted"/>
<accession>A0A2N0VGY2</accession>
<evidence type="ECO:0000313" key="1">
    <source>
        <dbReference type="EMBL" id="PKD43462.1"/>
    </source>
</evidence>
<dbReference type="OrthoDB" id="9846232at2"/>
<reference evidence="1 2" key="1">
    <citation type="submission" date="2017-11" db="EMBL/GenBank/DDBJ databases">
        <title>Rhodohalobacter 15182 sp. nov., isolated from a salt lake.</title>
        <authorList>
            <person name="Han S."/>
        </authorList>
    </citation>
    <scope>NUCLEOTIDE SEQUENCE [LARGE SCALE GENOMIC DNA]</scope>
    <source>
        <strain evidence="1 2">15182</strain>
    </source>
</reference>
<dbReference type="RefSeq" id="WP_101073003.1">
    <property type="nucleotide sequence ID" value="NZ_PISP01000002.1"/>
</dbReference>
<name>A0A2N0VGY2_9BACT</name>
<dbReference type="Proteomes" id="UP000233398">
    <property type="component" value="Unassembled WGS sequence"/>
</dbReference>
<evidence type="ECO:0000313" key="2">
    <source>
        <dbReference type="Proteomes" id="UP000233398"/>
    </source>
</evidence>
<sequence>MITSEIEESLIKELFEYSQRAILTPANLGIFQKGTKDQVIEILEQIDVNQLINLESRKEYDEWFDEIVLPFHVGLFPLFRENLVVSKGNPYSYSARLLTQYLKYLSTRTVVYYVSSEILIGLVHPIISNKYLRSFSDLGIKMVNQIENREQYYKVIKDYRTRLDMDLCEQNEALLEMDFGIEV</sequence>
<protein>
    <submittedName>
        <fullName evidence="1">Uncharacterized protein</fullName>
    </submittedName>
</protein>
<dbReference type="AlphaFoldDB" id="A0A2N0VGY2"/>
<comment type="caution">
    <text evidence="1">The sequence shown here is derived from an EMBL/GenBank/DDBJ whole genome shotgun (WGS) entry which is preliminary data.</text>
</comment>
<keyword evidence="2" id="KW-1185">Reference proteome</keyword>
<dbReference type="EMBL" id="PISP01000002">
    <property type="protein sequence ID" value="PKD43462.1"/>
    <property type="molecule type" value="Genomic_DNA"/>
</dbReference>
<organism evidence="1 2">
    <name type="scientific">Rhodohalobacter barkolensis</name>
    <dbReference type="NCBI Taxonomy" id="2053187"/>
    <lineage>
        <taxon>Bacteria</taxon>
        <taxon>Pseudomonadati</taxon>
        <taxon>Balneolota</taxon>
        <taxon>Balneolia</taxon>
        <taxon>Balneolales</taxon>
        <taxon>Balneolaceae</taxon>
        <taxon>Rhodohalobacter</taxon>
    </lineage>
</organism>
<gene>
    <name evidence="1" type="ORF">CWD77_07780</name>
</gene>